<organism evidence="2 3">
    <name type="scientific">Streptomyces cyaneofuscatus</name>
    <dbReference type="NCBI Taxonomy" id="66883"/>
    <lineage>
        <taxon>Bacteria</taxon>
        <taxon>Bacillati</taxon>
        <taxon>Actinomycetota</taxon>
        <taxon>Actinomycetes</taxon>
        <taxon>Kitasatosporales</taxon>
        <taxon>Streptomycetaceae</taxon>
        <taxon>Streptomyces</taxon>
    </lineage>
</organism>
<protein>
    <recommendedName>
        <fullName evidence="1">DUF7677 domain-containing protein</fullName>
    </recommendedName>
</protein>
<accession>A0ABZ1EVR2</accession>
<evidence type="ECO:0000313" key="2">
    <source>
        <dbReference type="EMBL" id="WSB08232.1"/>
    </source>
</evidence>
<dbReference type="InterPro" id="IPR056094">
    <property type="entry name" value="DUF7677"/>
</dbReference>
<keyword evidence="3" id="KW-1185">Reference proteome</keyword>
<dbReference type="Proteomes" id="UP001356428">
    <property type="component" value="Chromosome"/>
</dbReference>
<dbReference type="Pfam" id="PF24725">
    <property type="entry name" value="DUF7677"/>
    <property type="match status" value="1"/>
</dbReference>
<gene>
    <name evidence="2" type="ORF">OG849_13705</name>
</gene>
<evidence type="ECO:0000259" key="1">
    <source>
        <dbReference type="Pfam" id="PF24725"/>
    </source>
</evidence>
<name>A0ABZ1EVR2_9ACTN</name>
<dbReference type="EMBL" id="CP109083">
    <property type="protein sequence ID" value="WSB08232.1"/>
    <property type="molecule type" value="Genomic_DNA"/>
</dbReference>
<reference evidence="2 3" key="1">
    <citation type="submission" date="2022-10" db="EMBL/GenBank/DDBJ databases">
        <title>The complete genomes of actinobacterial strains from the NBC collection.</title>
        <authorList>
            <person name="Joergensen T.S."/>
            <person name="Alvarez Arevalo M."/>
            <person name="Sterndorff E.B."/>
            <person name="Faurdal D."/>
            <person name="Vuksanovic O."/>
            <person name="Mourched A.-S."/>
            <person name="Charusanti P."/>
            <person name="Shaw S."/>
            <person name="Blin K."/>
            <person name="Weber T."/>
        </authorList>
    </citation>
    <scope>NUCLEOTIDE SEQUENCE [LARGE SCALE GENOMIC DNA]</scope>
    <source>
        <strain evidence="2 3">NBC 01792</strain>
    </source>
</reference>
<evidence type="ECO:0000313" key="3">
    <source>
        <dbReference type="Proteomes" id="UP001356428"/>
    </source>
</evidence>
<feature type="domain" description="DUF7677" evidence="1">
    <location>
        <begin position="3"/>
        <end position="98"/>
    </location>
</feature>
<proteinExistence type="predicted"/>
<sequence>MTHLPTDVRAAFRLFAFYLRNGTLDVDLLGFDYWDALQHGSDLEMVFAIFSNVLEVDEHGRTVNDGDAQYRVAQWIRARQDPGYVVDPPFEPWETELH</sequence>
<dbReference type="RefSeq" id="WP_326705364.1">
    <property type="nucleotide sequence ID" value="NZ_CP109083.1"/>
</dbReference>